<reference evidence="2" key="1">
    <citation type="submission" date="2016-09" db="EMBL/GenBank/DDBJ databases">
        <title>Complete Genome Sequence of Brevibacterium linens SMQ-1335.</title>
        <authorList>
            <person name="de Melo A.G."/>
            <person name="Labrie S.J."/>
            <person name="Dumaresq J."/>
            <person name="Roberts R.J."/>
            <person name="Tremblay D.M."/>
            <person name="Moineau S."/>
        </authorList>
    </citation>
    <scope>NUCLEOTIDE SEQUENCE [LARGE SCALE GENOMIC DNA]</scope>
    <source>
        <strain evidence="2">SMQ-1335</strain>
    </source>
</reference>
<accession>A0A1D7W3G2</accession>
<dbReference type="EMBL" id="CP017150">
    <property type="protein sequence ID" value="AOP53522.1"/>
    <property type="molecule type" value="Genomic_DNA"/>
</dbReference>
<evidence type="ECO:0000313" key="2">
    <source>
        <dbReference type="Proteomes" id="UP000094793"/>
    </source>
</evidence>
<dbReference type="Proteomes" id="UP000094793">
    <property type="component" value="Chromosome"/>
</dbReference>
<sequence length="39" mass="4530">MDRSGTDTAQVRERRRRTPITLNLMSMSTCLTVHEKLKP</sequence>
<organism evidence="1 2">
    <name type="scientific">Brevibacterium aurantiacum</name>
    <dbReference type="NCBI Taxonomy" id="273384"/>
    <lineage>
        <taxon>Bacteria</taxon>
        <taxon>Bacillati</taxon>
        <taxon>Actinomycetota</taxon>
        <taxon>Actinomycetes</taxon>
        <taxon>Micrococcales</taxon>
        <taxon>Brevibacteriaceae</taxon>
        <taxon>Brevibacterium</taxon>
    </lineage>
</organism>
<protein>
    <submittedName>
        <fullName evidence="1">Uncharacterized protein</fullName>
    </submittedName>
</protein>
<dbReference type="AlphaFoldDB" id="A0A1D7W3G2"/>
<dbReference type="KEGG" id="blin:BLSMQ_1812"/>
<gene>
    <name evidence="1" type="ORF">BLSMQ_1812</name>
</gene>
<evidence type="ECO:0000313" key="1">
    <source>
        <dbReference type="EMBL" id="AOP53522.1"/>
    </source>
</evidence>
<proteinExistence type="predicted"/>
<name>A0A1D7W3G2_BREAU</name>